<dbReference type="EC" id="6.3.1.14" evidence="1"/>
<dbReference type="PANTHER" id="PTHR12196">
    <property type="entry name" value="DOMAIN OF UNKNOWN FUNCTION 71 DUF71 -CONTAINING PROTEIN"/>
    <property type="match status" value="1"/>
</dbReference>
<dbReference type="Gene3D" id="3.90.1490.10">
    <property type="entry name" value="putative n-type atp pyrophosphatase, domain 2"/>
    <property type="match status" value="1"/>
</dbReference>
<gene>
    <name evidence="8" type="primary">Aste57867_10129</name>
    <name evidence="7" type="ORF">As57867_010090</name>
    <name evidence="8" type="ORF">ASTE57867_10129</name>
</gene>
<accession>A0A485KQ24</accession>
<dbReference type="SUPFAM" id="SSF52402">
    <property type="entry name" value="Adenine nucleotide alpha hydrolases-like"/>
    <property type="match status" value="1"/>
</dbReference>
<evidence type="ECO:0000313" key="8">
    <source>
        <dbReference type="EMBL" id="VFT87005.1"/>
    </source>
</evidence>
<protein>
    <recommendedName>
        <fullName evidence="2">Diphthine--ammonia ligase</fullName>
        <ecNumber evidence="1">6.3.1.14</ecNumber>
    </recommendedName>
    <alternativeName>
        <fullName evidence="3">Diphthamide synthase</fullName>
    </alternativeName>
    <alternativeName>
        <fullName evidence="4">Diphthamide synthetase</fullName>
    </alternativeName>
</protein>
<sequence length="231" mass="25156">MIAAVLWTGGKDSVMAMMDAIDQGYDVRYLVTFAPENPSFKAHPLPLMQQQAAAVGRPHLIKTVAAPYAESYERHLQALRDELHVTHIVTGDIDFIGTSTINFIEARCAAVAGLTAVFPLWQRARDELLATLLRRQLRVVFSCVKTAMFSPVSDWLGCAIDADAIDRLGHVRAADGTAIDMCGENGEYHTMVVDGPCFGHAVALPPFEIATTGGDDVSTSLSYMRFLALED</sequence>
<dbReference type="PANTHER" id="PTHR12196:SF2">
    <property type="entry name" value="DIPHTHINE--AMMONIA LIGASE"/>
    <property type="match status" value="1"/>
</dbReference>
<feature type="domain" description="Diphthamide synthase" evidence="6">
    <location>
        <begin position="2"/>
        <end position="202"/>
    </location>
</feature>
<dbReference type="Pfam" id="PF01902">
    <property type="entry name" value="Diphthami_syn_2"/>
    <property type="match status" value="1"/>
</dbReference>
<evidence type="ECO:0000313" key="7">
    <source>
        <dbReference type="EMBL" id="KAF0699287.1"/>
    </source>
</evidence>
<dbReference type="InterPro" id="IPR014729">
    <property type="entry name" value="Rossmann-like_a/b/a_fold"/>
</dbReference>
<dbReference type="OrthoDB" id="686384at2759"/>
<evidence type="ECO:0000256" key="3">
    <source>
        <dbReference type="ARBA" id="ARBA00029814"/>
    </source>
</evidence>
<dbReference type="InterPro" id="IPR030662">
    <property type="entry name" value="DPH6/MJ0570"/>
</dbReference>
<comment type="catalytic activity">
    <reaction evidence="5">
        <text>diphthine-[translation elongation factor 2] + NH4(+) + ATP = diphthamide-[translation elongation factor 2] + AMP + diphosphate + H(+)</text>
        <dbReference type="Rhea" id="RHEA:19753"/>
        <dbReference type="Rhea" id="RHEA-COMP:10172"/>
        <dbReference type="Rhea" id="RHEA-COMP:10174"/>
        <dbReference type="ChEBI" id="CHEBI:15378"/>
        <dbReference type="ChEBI" id="CHEBI:16692"/>
        <dbReference type="ChEBI" id="CHEBI:28938"/>
        <dbReference type="ChEBI" id="CHEBI:30616"/>
        <dbReference type="ChEBI" id="CHEBI:33019"/>
        <dbReference type="ChEBI" id="CHEBI:82696"/>
        <dbReference type="ChEBI" id="CHEBI:456215"/>
        <dbReference type="EC" id="6.3.1.14"/>
    </reaction>
</comment>
<evidence type="ECO:0000256" key="5">
    <source>
        <dbReference type="ARBA" id="ARBA00048108"/>
    </source>
</evidence>
<dbReference type="CDD" id="cd01994">
    <property type="entry name" value="AANH_PF0828-like"/>
    <property type="match status" value="1"/>
</dbReference>
<dbReference type="GO" id="GO:0017183">
    <property type="term" value="P:protein histidyl modification to diphthamide"/>
    <property type="evidence" value="ECO:0007669"/>
    <property type="project" value="TreeGrafter"/>
</dbReference>
<dbReference type="AlphaFoldDB" id="A0A485KQ24"/>
<name>A0A485KQ24_9STRA</name>
<reference evidence="8 9" key="1">
    <citation type="submission" date="2019-03" db="EMBL/GenBank/DDBJ databases">
        <authorList>
            <person name="Gaulin E."/>
            <person name="Dumas B."/>
        </authorList>
    </citation>
    <scope>NUCLEOTIDE SEQUENCE [LARGE SCALE GENOMIC DNA]</scope>
    <source>
        <strain evidence="8">CBS 568.67</strain>
    </source>
</reference>
<proteinExistence type="predicted"/>
<dbReference type="EMBL" id="VJMH01005186">
    <property type="protein sequence ID" value="KAF0699287.1"/>
    <property type="molecule type" value="Genomic_DNA"/>
</dbReference>
<evidence type="ECO:0000256" key="2">
    <source>
        <dbReference type="ARBA" id="ARBA00018426"/>
    </source>
</evidence>
<dbReference type="GO" id="GO:0017178">
    <property type="term" value="F:diphthine-ammonia ligase activity"/>
    <property type="evidence" value="ECO:0007669"/>
    <property type="project" value="UniProtKB-EC"/>
</dbReference>
<dbReference type="InterPro" id="IPR002761">
    <property type="entry name" value="Diphthami_syn_dom"/>
</dbReference>
<dbReference type="Proteomes" id="UP000332933">
    <property type="component" value="Unassembled WGS sequence"/>
</dbReference>
<evidence type="ECO:0000256" key="4">
    <source>
        <dbReference type="ARBA" id="ARBA00031552"/>
    </source>
</evidence>
<evidence type="ECO:0000256" key="1">
    <source>
        <dbReference type="ARBA" id="ARBA00012089"/>
    </source>
</evidence>
<keyword evidence="9" id="KW-1185">Reference proteome</keyword>
<dbReference type="EMBL" id="CAADRA010005207">
    <property type="protein sequence ID" value="VFT87005.1"/>
    <property type="molecule type" value="Genomic_DNA"/>
</dbReference>
<evidence type="ECO:0000313" key="9">
    <source>
        <dbReference type="Proteomes" id="UP000332933"/>
    </source>
</evidence>
<dbReference type="Gene3D" id="3.40.50.620">
    <property type="entry name" value="HUPs"/>
    <property type="match status" value="1"/>
</dbReference>
<reference evidence="7" key="2">
    <citation type="submission" date="2019-06" db="EMBL/GenBank/DDBJ databases">
        <title>Genomics analysis of Aphanomyces spp. identifies a new class of oomycete effector associated with host adaptation.</title>
        <authorList>
            <person name="Gaulin E."/>
        </authorList>
    </citation>
    <scope>NUCLEOTIDE SEQUENCE</scope>
    <source>
        <strain evidence="7">CBS 578.67</strain>
    </source>
</reference>
<evidence type="ECO:0000259" key="6">
    <source>
        <dbReference type="Pfam" id="PF01902"/>
    </source>
</evidence>
<organism evidence="8 9">
    <name type="scientific">Aphanomyces stellatus</name>
    <dbReference type="NCBI Taxonomy" id="120398"/>
    <lineage>
        <taxon>Eukaryota</taxon>
        <taxon>Sar</taxon>
        <taxon>Stramenopiles</taxon>
        <taxon>Oomycota</taxon>
        <taxon>Saprolegniomycetes</taxon>
        <taxon>Saprolegniales</taxon>
        <taxon>Verrucalvaceae</taxon>
        <taxon>Aphanomyces</taxon>
    </lineage>
</organism>